<dbReference type="SUPFAM" id="SSF47413">
    <property type="entry name" value="lambda repressor-like DNA-binding domains"/>
    <property type="match status" value="1"/>
</dbReference>
<reference evidence="3 4" key="1">
    <citation type="submission" date="2019-06" db="EMBL/GenBank/DDBJ databases">
        <title>Whole genome shotgun sequence of Halomonas halmophila NBRC 15537.</title>
        <authorList>
            <person name="Hosoyama A."/>
            <person name="Uohara A."/>
            <person name="Ohji S."/>
            <person name="Ichikawa N."/>
        </authorList>
    </citation>
    <scope>NUCLEOTIDE SEQUENCE [LARGE SCALE GENOMIC DNA]</scope>
    <source>
        <strain evidence="3 4">NBRC 15537</strain>
    </source>
</reference>
<dbReference type="InterPro" id="IPR010982">
    <property type="entry name" value="Lambda_DNA-bd_dom_sf"/>
</dbReference>
<evidence type="ECO:0000256" key="1">
    <source>
        <dbReference type="ARBA" id="ARBA00007227"/>
    </source>
</evidence>
<feature type="domain" description="HTH cro/C1-type" evidence="2">
    <location>
        <begin position="12"/>
        <end position="69"/>
    </location>
</feature>
<comment type="similarity">
    <text evidence="1">Belongs to the short-chain fatty acyl-CoA assimilation regulator (ScfR) family.</text>
</comment>
<evidence type="ECO:0000313" key="4">
    <source>
        <dbReference type="Proteomes" id="UP000319812"/>
    </source>
</evidence>
<gene>
    <name evidence="3" type="ORF">HHA01_14910</name>
</gene>
<name>A0A4Y4F3U9_9GAMM</name>
<dbReference type="InterPro" id="IPR001387">
    <property type="entry name" value="Cro/C1-type_HTH"/>
</dbReference>
<evidence type="ECO:0000313" key="3">
    <source>
        <dbReference type="EMBL" id="GED22514.1"/>
    </source>
</evidence>
<dbReference type="OrthoDB" id="9796786at2"/>
<dbReference type="PANTHER" id="PTHR43236">
    <property type="entry name" value="ANTITOXIN HIGA1"/>
    <property type="match status" value="1"/>
</dbReference>
<comment type="caution">
    <text evidence="3">The sequence shown here is derived from an EMBL/GenBank/DDBJ whole genome shotgun (WGS) entry which is preliminary data.</text>
</comment>
<proteinExistence type="inferred from homology"/>
<dbReference type="GO" id="GO:0003677">
    <property type="term" value="F:DNA binding"/>
    <property type="evidence" value="ECO:0007669"/>
    <property type="project" value="UniProtKB-KW"/>
</dbReference>
<dbReference type="PROSITE" id="PS50943">
    <property type="entry name" value="HTH_CROC1"/>
    <property type="match status" value="1"/>
</dbReference>
<dbReference type="Pfam" id="PF06114">
    <property type="entry name" value="Peptidase_M78"/>
    <property type="match status" value="1"/>
</dbReference>
<dbReference type="EMBL" id="BJOC01000019">
    <property type="protein sequence ID" value="GED22514.1"/>
    <property type="molecule type" value="Genomic_DNA"/>
</dbReference>
<dbReference type="InterPro" id="IPR052345">
    <property type="entry name" value="Rad_response_metalloprotease"/>
</dbReference>
<keyword evidence="3" id="KW-0238">DNA-binding</keyword>
<dbReference type="InterPro" id="IPR010359">
    <property type="entry name" value="IrrE_HExxH"/>
</dbReference>
<keyword evidence="4" id="KW-1185">Reference proteome</keyword>
<accession>A0A4Y4F3U9</accession>
<evidence type="ECO:0000259" key="2">
    <source>
        <dbReference type="PROSITE" id="PS50943"/>
    </source>
</evidence>
<dbReference type="PANTHER" id="PTHR43236:SF2">
    <property type="entry name" value="BLL0069 PROTEIN"/>
    <property type="match status" value="1"/>
</dbReference>
<organism evidence="3 4">
    <name type="scientific">Halomonas halmophila</name>
    <dbReference type="NCBI Taxonomy" id="252"/>
    <lineage>
        <taxon>Bacteria</taxon>
        <taxon>Pseudomonadati</taxon>
        <taxon>Pseudomonadota</taxon>
        <taxon>Gammaproteobacteria</taxon>
        <taxon>Oceanospirillales</taxon>
        <taxon>Halomonadaceae</taxon>
        <taxon>Halomonas</taxon>
    </lineage>
</organism>
<dbReference type="RefSeq" id="WP_141319329.1">
    <property type="nucleotide sequence ID" value="NZ_BJOC01000019.1"/>
</dbReference>
<sequence length="390" mass="43017">MAKANPEILVWARETAGLSLEQAASKLGLGSKNTPGPDRLAAFESGDSSPSQPQLVKMAKHYHRPFITFFLPAPPRNASMGEDFRRLPEAKREENEGSVNALVRDIFLRQSLVKDALIDAEEDEIVEFVGMGHGMPDVDDACRAIREYFEIDIASYRDMRDAHEAFSYLRSKIESKGIYVLLIGDLGSYHSSISTEAFRGFALSDQVAPFVVVNQNDSKSAWCFTLLHEVVHLWLGKTGVSAQTHEHKVERYCNDVASHTLISAHEVRELYEAAMRSDEAFVPALQREAGSLNISASLVAYRLFRGALLDQAQWEKASTELRELWIQSKSQPRGNGSGSSGNFYNTQRHRAGGALISLVRRSLHGGVLTETKAGRVLGVSPGNVAEMVGL</sequence>
<dbReference type="CDD" id="cd00093">
    <property type="entry name" value="HTH_XRE"/>
    <property type="match status" value="1"/>
</dbReference>
<protein>
    <submittedName>
        <fullName evidence="3">DNA-binding protein</fullName>
    </submittedName>
</protein>
<dbReference type="Gene3D" id="1.10.10.2910">
    <property type="match status" value="1"/>
</dbReference>
<dbReference type="AlphaFoldDB" id="A0A4Y4F3U9"/>
<dbReference type="SMART" id="SM00530">
    <property type="entry name" value="HTH_XRE"/>
    <property type="match status" value="1"/>
</dbReference>
<dbReference type="Proteomes" id="UP000319812">
    <property type="component" value="Unassembled WGS sequence"/>
</dbReference>